<feature type="chain" id="PRO_5032402278" evidence="1">
    <location>
        <begin position="22"/>
        <end position="123"/>
    </location>
</feature>
<reference evidence="2 3" key="1">
    <citation type="submission" date="2020-07" db="EMBL/GenBank/DDBJ databases">
        <title>Genomic Encyclopedia of Type Strains, Phase IV (KMG-V): Genome sequencing to study the core and pangenomes of soil and plant-associated prokaryotes.</title>
        <authorList>
            <person name="Whitman W."/>
        </authorList>
    </citation>
    <scope>NUCLEOTIDE SEQUENCE [LARGE SCALE GENOMIC DNA]</scope>
    <source>
        <strain evidence="2 3">AN3</strain>
    </source>
</reference>
<keyword evidence="1" id="KW-0732">Signal</keyword>
<feature type="signal peptide" evidence="1">
    <location>
        <begin position="1"/>
        <end position="21"/>
    </location>
</feature>
<organism evidence="2 3">
    <name type="scientific">Phyllobacterium myrsinacearum</name>
    <dbReference type="NCBI Taxonomy" id="28101"/>
    <lineage>
        <taxon>Bacteria</taxon>
        <taxon>Pseudomonadati</taxon>
        <taxon>Pseudomonadota</taxon>
        <taxon>Alphaproteobacteria</taxon>
        <taxon>Hyphomicrobiales</taxon>
        <taxon>Phyllobacteriaceae</taxon>
        <taxon>Phyllobacterium</taxon>
    </lineage>
</organism>
<protein>
    <submittedName>
        <fullName evidence="2">Uncharacterized protein</fullName>
    </submittedName>
</protein>
<accession>A0A839E988</accession>
<gene>
    <name evidence="2" type="ORF">FHW16_000123</name>
</gene>
<comment type="caution">
    <text evidence="2">The sequence shown here is derived from an EMBL/GenBank/DDBJ whole genome shotgun (WGS) entry which is preliminary data.</text>
</comment>
<dbReference type="AlphaFoldDB" id="A0A839E988"/>
<evidence type="ECO:0000313" key="2">
    <source>
        <dbReference type="EMBL" id="MBA8876441.1"/>
    </source>
</evidence>
<dbReference type="EMBL" id="JACGXN010000001">
    <property type="protein sequence ID" value="MBA8876441.1"/>
    <property type="molecule type" value="Genomic_DNA"/>
</dbReference>
<evidence type="ECO:0000256" key="1">
    <source>
        <dbReference type="SAM" id="SignalP"/>
    </source>
</evidence>
<keyword evidence="3" id="KW-1185">Reference proteome</keyword>
<proteinExistence type="predicted"/>
<evidence type="ECO:0000313" key="3">
    <source>
        <dbReference type="Proteomes" id="UP000549052"/>
    </source>
</evidence>
<sequence length="123" mass="13795">MMKSVYLSAAFLLAMQTAGVAQPIDSYTARLSSGDHFNSNGQRLDSAAAIIRQDRANYYVYGNRDREDRADSFFSDKDNRARLESMLNRGRFSSGARSAIVNGTPLIHVDIYEDYIEVEVESD</sequence>
<name>A0A839E988_9HYPH</name>
<dbReference type="RefSeq" id="WP_182547245.1">
    <property type="nucleotide sequence ID" value="NZ_JACGXN010000001.1"/>
</dbReference>
<dbReference type="Proteomes" id="UP000549052">
    <property type="component" value="Unassembled WGS sequence"/>
</dbReference>